<evidence type="ECO:0000313" key="2">
    <source>
        <dbReference type="Proteomes" id="UP000441523"/>
    </source>
</evidence>
<dbReference type="AlphaFoldDB" id="A0A6N6MMV5"/>
<keyword evidence="2" id="KW-1185">Reference proteome</keyword>
<sequence>MVDALRRPSLPLRLRQAGRDLGVRYVLTGSVRRAGERIRVNSQLADATSGAQIWSDRFESDRNTFAELQDELIARLARTLDLELTEAESRRAQKERSENLDASDIAMRGWSVRNRPITQQQLAEAQDLFEQSLRLDPRLAHAQIGLARTLAAKVNVRWSTSQETDLTRAEALNSEVLATHPGDAMARDLRLMEAAGGSARRCRARCPNAP</sequence>
<comment type="caution">
    <text evidence="1">The sequence shown here is derived from an EMBL/GenBank/DDBJ whole genome shotgun (WGS) entry which is preliminary data.</text>
</comment>
<dbReference type="Proteomes" id="UP000441523">
    <property type="component" value="Unassembled WGS sequence"/>
</dbReference>
<evidence type="ECO:0000313" key="1">
    <source>
        <dbReference type="EMBL" id="KAB1071717.1"/>
    </source>
</evidence>
<evidence type="ECO:0008006" key="3">
    <source>
        <dbReference type="Google" id="ProtNLM"/>
    </source>
</evidence>
<name>A0A6N6MMV5_9HYPH</name>
<protein>
    <recommendedName>
        <fullName evidence="3">Adenylate cyclase</fullName>
    </recommendedName>
</protein>
<dbReference type="Gene3D" id="3.40.50.10610">
    <property type="entry name" value="ABC-type transport auxiliary lipoprotein component"/>
    <property type="match status" value="1"/>
</dbReference>
<accession>A0A6N6MMV5</accession>
<reference evidence="1 2" key="1">
    <citation type="submission" date="2019-09" db="EMBL/GenBank/DDBJ databases">
        <title>YIM 132548 draft genome.</title>
        <authorList>
            <person name="Jiang L."/>
        </authorList>
    </citation>
    <scope>NUCLEOTIDE SEQUENCE [LARGE SCALE GENOMIC DNA]</scope>
    <source>
        <strain evidence="1 2">YIM 132548</strain>
    </source>
</reference>
<proteinExistence type="predicted"/>
<organism evidence="1 2">
    <name type="scientific">Methylobacterium planeticum</name>
    <dbReference type="NCBI Taxonomy" id="2615211"/>
    <lineage>
        <taxon>Bacteria</taxon>
        <taxon>Pseudomonadati</taxon>
        <taxon>Pseudomonadota</taxon>
        <taxon>Alphaproteobacteria</taxon>
        <taxon>Hyphomicrobiales</taxon>
        <taxon>Methylobacteriaceae</taxon>
        <taxon>Methylobacterium</taxon>
    </lineage>
</organism>
<dbReference type="InterPro" id="IPR011990">
    <property type="entry name" value="TPR-like_helical_dom_sf"/>
</dbReference>
<dbReference type="Gene3D" id="1.25.40.10">
    <property type="entry name" value="Tetratricopeptide repeat domain"/>
    <property type="match status" value="1"/>
</dbReference>
<dbReference type="RefSeq" id="WP_150965071.1">
    <property type="nucleotide sequence ID" value="NZ_VZZJ01000017.1"/>
</dbReference>
<gene>
    <name evidence="1" type="ORF">F6X51_18040</name>
</gene>
<dbReference type="EMBL" id="VZZJ01000017">
    <property type="protein sequence ID" value="KAB1071717.1"/>
    <property type="molecule type" value="Genomic_DNA"/>
</dbReference>